<gene>
    <name evidence="7" type="primary">mltA</name>
    <name evidence="7" type="ORF">L21SP3_02190</name>
</gene>
<dbReference type="STRING" id="1940790.L21SP3_02190"/>
<dbReference type="Pfam" id="PF03562">
    <property type="entry name" value="MltA"/>
    <property type="match status" value="1"/>
</dbReference>
<reference evidence="8" key="1">
    <citation type="submission" date="2017-02" db="EMBL/GenBank/DDBJ databases">
        <title>Comparative genomics and description of representatives of a novel lineage of planctomycetes thriving in anoxic sediments.</title>
        <authorList>
            <person name="Spring S."/>
            <person name="Bunk B."/>
            <person name="Sproer C."/>
            <person name="Klenk H.-P."/>
        </authorList>
    </citation>
    <scope>NUCLEOTIDE SEQUENCE [LARGE SCALE GENOMIC DNA]</scope>
    <source>
        <strain evidence="8">L21-RPul-D3</strain>
    </source>
</reference>
<dbReference type="PIRSF" id="PIRSF019422">
    <property type="entry name" value="MltA"/>
    <property type="match status" value="1"/>
</dbReference>
<evidence type="ECO:0000256" key="5">
    <source>
        <dbReference type="ARBA" id="ARBA00030918"/>
    </source>
</evidence>
<evidence type="ECO:0000256" key="3">
    <source>
        <dbReference type="ARBA" id="ARBA00023239"/>
    </source>
</evidence>
<dbReference type="AlphaFoldDB" id="A0A1Q2HSD8"/>
<dbReference type="Pfam" id="PF06725">
    <property type="entry name" value="3D"/>
    <property type="match status" value="1"/>
</dbReference>
<dbReference type="GO" id="GO:0009254">
    <property type="term" value="P:peptidoglycan turnover"/>
    <property type="evidence" value="ECO:0007669"/>
    <property type="project" value="InterPro"/>
</dbReference>
<evidence type="ECO:0000313" key="7">
    <source>
        <dbReference type="EMBL" id="AQQ10358.1"/>
    </source>
</evidence>
<dbReference type="SUPFAM" id="SSF50685">
    <property type="entry name" value="Barwin-like endoglucanases"/>
    <property type="match status" value="1"/>
</dbReference>
<dbReference type="EMBL" id="CP019633">
    <property type="protein sequence ID" value="AQQ10358.1"/>
    <property type="molecule type" value="Genomic_DNA"/>
</dbReference>
<dbReference type="SMART" id="SM00925">
    <property type="entry name" value="MltA"/>
    <property type="match status" value="1"/>
</dbReference>
<keyword evidence="8" id="KW-1185">Reference proteome</keyword>
<dbReference type="InterPro" id="IPR026044">
    <property type="entry name" value="MltA"/>
</dbReference>
<feature type="domain" description="Lytic transglycosylase MltA" evidence="6">
    <location>
        <begin position="144"/>
        <end position="292"/>
    </location>
</feature>
<evidence type="ECO:0000313" key="8">
    <source>
        <dbReference type="Proteomes" id="UP000188273"/>
    </source>
</evidence>
<keyword evidence="4" id="KW-0961">Cell wall biogenesis/degradation</keyword>
<dbReference type="OrthoDB" id="9783686at2"/>
<dbReference type="InterPro" id="IPR010611">
    <property type="entry name" value="3D_dom"/>
</dbReference>
<accession>A0A1Q2HSD8</accession>
<evidence type="ECO:0000256" key="4">
    <source>
        <dbReference type="ARBA" id="ARBA00023316"/>
    </source>
</evidence>
<dbReference type="GO" id="GO:0009253">
    <property type="term" value="P:peptidoglycan catabolic process"/>
    <property type="evidence" value="ECO:0007669"/>
    <property type="project" value="TreeGrafter"/>
</dbReference>
<dbReference type="KEGG" id="pbu:L21SP3_02190"/>
<dbReference type="EC" id="4.2.2.n1" evidence="2"/>
<dbReference type="RefSeq" id="WP_077541493.1">
    <property type="nucleotide sequence ID" value="NZ_CP019633.1"/>
</dbReference>
<organism evidence="7 8">
    <name type="scientific">Sedimentisphaera cyanobacteriorum</name>
    <dbReference type="NCBI Taxonomy" id="1940790"/>
    <lineage>
        <taxon>Bacteria</taxon>
        <taxon>Pseudomonadati</taxon>
        <taxon>Planctomycetota</taxon>
        <taxon>Phycisphaerae</taxon>
        <taxon>Sedimentisphaerales</taxon>
        <taxon>Sedimentisphaeraceae</taxon>
        <taxon>Sedimentisphaera</taxon>
    </lineage>
</organism>
<comment type="catalytic activity">
    <reaction evidence="1">
        <text>Exolytic cleavage of the (1-&gt;4)-beta-glycosidic linkage between N-acetylmuramic acid (MurNAc) and N-acetylglucosamine (GlcNAc) residues in peptidoglycan, from either the reducing or the non-reducing ends of the peptidoglycan chains, with concomitant formation of a 1,6-anhydrobond in the MurNAc residue.</text>
        <dbReference type="EC" id="4.2.2.n1"/>
    </reaction>
</comment>
<protein>
    <recommendedName>
        <fullName evidence="2">peptidoglycan lytic exotransglycosylase</fullName>
        <ecNumber evidence="2">4.2.2.n1</ecNumber>
    </recommendedName>
    <alternativeName>
        <fullName evidence="5">Murein hydrolase A</fullName>
    </alternativeName>
</protein>
<evidence type="ECO:0000259" key="6">
    <source>
        <dbReference type="SMART" id="SM00925"/>
    </source>
</evidence>
<dbReference type="GO" id="GO:0004553">
    <property type="term" value="F:hydrolase activity, hydrolyzing O-glycosyl compounds"/>
    <property type="evidence" value="ECO:0007669"/>
    <property type="project" value="InterPro"/>
</dbReference>
<dbReference type="PROSITE" id="PS51257">
    <property type="entry name" value="PROKAR_LIPOPROTEIN"/>
    <property type="match status" value="1"/>
</dbReference>
<evidence type="ECO:0000256" key="2">
    <source>
        <dbReference type="ARBA" id="ARBA00012587"/>
    </source>
</evidence>
<dbReference type="InterPro" id="IPR036908">
    <property type="entry name" value="RlpA-like_sf"/>
</dbReference>
<name>A0A1Q2HSD8_9BACT</name>
<dbReference type="InterPro" id="IPR005300">
    <property type="entry name" value="MltA_B"/>
</dbReference>
<proteinExistence type="predicted"/>
<keyword evidence="3 7" id="KW-0456">Lyase</keyword>
<dbReference type="Gene3D" id="2.40.40.10">
    <property type="entry name" value="RlpA-like domain"/>
    <property type="match status" value="1"/>
</dbReference>
<dbReference type="GO" id="GO:0071555">
    <property type="term" value="P:cell wall organization"/>
    <property type="evidence" value="ECO:0007669"/>
    <property type="project" value="UniProtKB-KW"/>
</dbReference>
<dbReference type="Gene3D" id="2.40.240.50">
    <property type="entry name" value="Barwin-like endoglucanases"/>
    <property type="match status" value="1"/>
</dbReference>
<dbReference type="Proteomes" id="UP000188273">
    <property type="component" value="Chromosome"/>
</dbReference>
<dbReference type="PANTHER" id="PTHR30124">
    <property type="entry name" value="MEMBRANE-BOUND LYTIC MUREIN TRANSGLYCOSYLASE A"/>
    <property type="match status" value="1"/>
</dbReference>
<dbReference type="PANTHER" id="PTHR30124:SF0">
    <property type="entry name" value="MEMBRANE-BOUND LYTIC MUREIN TRANSGLYCOSYLASE A"/>
    <property type="match status" value="1"/>
</dbReference>
<dbReference type="CDD" id="cd14485">
    <property type="entry name" value="mltA_like_LT_A"/>
    <property type="match status" value="1"/>
</dbReference>
<evidence type="ECO:0000256" key="1">
    <source>
        <dbReference type="ARBA" id="ARBA00001420"/>
    </source>
</evidence>
<dbReference type="CDD" id="cd14668">
    <property type="entry name" value="mlta_B"/>
    <property type="match status" value="1"/>
</dbReference>
<dbReference type="GO" id="GO:0019867">
    <property type="term" value="C:outer membrane"/>
    <property type="evidence" value="ECO:0007669"/>
    <property type="project" value="InterPro"/>
</dbReference>
<sequence>MKRLSILACAAGIMFLFTGCKTVEKEELDYSTPLLPGEDALIKITDPAKLPDFRRACRNLYSLEKAIDKSLNYLAKPSSENHFPMQGITHSDVKESLNLFKDIIHSGLNPAQMSDRIRSEFDVYMSVGCDKRGTVLFTGYYTPIFNGSFEKTERFKYPLYKAPEDLVKADNGQILGRENQSGEIVPYPPRRELVNSGMLNGLELIYLEDPFEVYIAHVQGSAKIRLPGGRLITVGYDATNGHEYKSISEKVSSVSGIPMDEMSLRAMIDYFSANTGQVEDIVAQNPRFVFFRKSEGPPHGSINEPVTRMRTIATDKSIFPRAALTFLDTSLPRLVGQNVVIYPYQGFMLDQDTGGAIRAPGRCDVYMGQGAKAGEVAGKTYEEGKLYYLIAK</sequence>
<dbReference type="GO" id="GO:0008933">
    <property type="term" value="F:peptidoglycan lytic transglycosylase activity"/>
    <property type="evidence" value="ECO:0007669"/>
    <property type="project" value="TreeGrafter"/>
</dbReference>